<evidence type="ECO:0000313" key="3">
    <source>
        <dbReference type="EMBL" id="RHL34509.1"/>
    </source>
</evidence>
<feature type="coiled-coil region" evidence="1">
    <location>
        <begin position="105"/>
        <end position="157"/>
    </location>
</feature>
<evidence type="ECO:0000313" key="4">
    <source>
        <dbReference type="Proteomes" id="UP000284495"/>
    </source>
</evidence>
<dbReference type="Proteomes" id="UP000474077">
    <property type="component" value="Unassembled WGS sequence"/>
</dbReference>
<protein>
    <submittedName>
        <fullName evidence="3">Uncharacterized protein</fullName>
    </submittedName>
</protein>
<proteinExistence type="predicted"/>
<comment type="caution">
    <text evidence="3">The sequence shown here is derived from an EMBL/GenBank/DDBJ whole genome shotgun (WGS) entry which is preliminary data.</text>
</comment>
<keyword evidence="1" id="KW-0175">Coiled coil</keyword>
<reference evidence="2 5" key="2">
    <citation type="journal article" date="2019" name="Nat. Med.">
        <title>A library of human gut bacterial isolates paired with longitudinal multiomics data enables mechanistic microbiome research.</title>
        <authorList>
            <person name="Poyet M."/>
            <person name="Groussin M."/>
            <person name="Gibbons S.M."/>
            <person name="Avila-Pacheco J."/>
            <person name="Jiang X."/>
            <person name="Kearney S.M."/>
            <person name="Perrotta A.R."/>
            <person name="Berdy B."/>
            <person name="Zhao S."/>
            <person name="Lieberman T.D."/>
            <person name="Swanson P.K."/>
            <person name="Smith M."/>
            <person name="Roesemann S."/>
            <person name="Alexander J.E."/>
            <person name="Rich S.A."/>
            <person name="Livny J."/>
            <person name="Vlamakis H."/>
            <person name="Clish C."/>
            <person name="Bullock K."/>
            <person name="Deik A."/>
            <person name="Scott J."/>
            <person name="Pierce K.A."/>
            <person name="Xavier R.J."/>
            <person name="Alm E.J."/>
        </authorList>
    </citation>
    <scope>NUCLEOTIDE SEQUENCE [LARGE SCALE GENOMIC DNA]</scope>
    <source>
        <strain evidence="2 5">BIOML-A73</strain>
    </source>
</reference>
<evidence type="ECO:0000313" key="5">
    <source>
        <dbReference type="Proteomes" id="UP000474077"/>
    </source>
</evidence>
<sequence length="317" mass="36353">MTRQEQLTQWLGDRQRKYADGIVLFEALAKEPAKKRFSAYFAKAPEAPHIFDPHFTQLVNSLTKIDKEIKFSPAIYPAAMEEIIVVKTMSDDERKEAIESKKLEMINLETIITDIQSRVDELESDNENHAEELVSLQEQFEEKMSELTELRNEINALSTPGVKIITEESLNPSIRKAYNRIKEIAPLYASLHNDVANPELPVEERQPIAEELCKLDDERRKLWKQIDSWAEGKGNLQLEEKRPEFSEYSIVRGIEIARQIKRLKNNISNSKAAADRAQKDGKQTVMQNALDRIEKYQTELATLEAEIALTQGEKISG</sequence>
<name>A0A415KE00_9BACE</name>
<dbReference type="EMBL" id="WDER01000033">
    <property type="protein sequence ID" value="KAB6082016.1"/>
    <property type="molecule type" value="Genomic_DNA"/>
</dbReference>
<evidence type="ECO:0000313" key="2">
    <source>
        <dbReference type="EMBL" id="KAB6082016.1"/>
    </source>
</evidence>
<evidence type="ECO:0000256" key="1">
    <source>
        <dbReference type="SAM" id="Coils"/>
    </source>
</evidence>
<organism evidence="3 4">
    <name type="scientific">Bacteroides xylanisolvens</name>
    <dbReference type="NCBI Taxonomy" id="371601"/>
    <lineage>
        <taxon>Bacteria</taxon>
        <taxon>Pseudomonadati</taxon>
        <taxon>Bacteroidota</taxon>
        <taxon>Bacteroidia</taxon>
        <taxon>Bacteroidales</taxon>
        <taxon>Bacteroidaceae</taxon>
        <taxon>Bacteroides</taxon>
    </lineage>
</organism>
<gene>
    <name evidence="3" type="ORF">DW027_19005</name>
    <name evidence="2" type="ORF">GA560_13115</name>
</gene>
<dbReference type="AlphaFoldDB" id="A0A415KE00"/>
<dbReference type="EMBL" id="QROO01000028">
    <property type="protein sequence ID" value="RHL34509.1"/>
    <property type="molecule type" value="Genomic_DNA"/>
</dbReference>
<feature type="coiled-coil region" evidence="1">
    <location>
        <begin position="260"/>
        <end position="313"/>
    </location>
</feature>
<dbReference type="Proteomes" id="UP000284495">
    <property type="component" value="Unassembled WGS sequence"/>
</dbReference>
<reference evidence="3 4" key="1">
    <citation type="submission" date="2018-08" db="EMBL/GenBank/DDBJ databases">
        <title>A genome reference for cultivated species of the human gut microbiota.</title>
        <authorList>
            <person name="Zou Y."/>
            <person name="Xue W."/>
            <person name="Luo G."/>
        </authorList>
    </citation>
    <scope>NUCLEOTIDE SEQUENCE [LARGE SCALE GENOMIC DNA]</scope>
    <source>
        <strain evidence="3 4">AF38-2</strain>
    </source>
</reference>
<accession>A0A415KE00</accession>
<dbReference type="RefSeq" id="WP_049702392.1">
    <property type="nucleotide sequence ID" value="NZ_JAASHA010000020.1"/>
</dbReference>